<feature type="compositionally biased region" description="Polar residues" evidence="8">
    <location>
        <begin position="219"/>
        <end position="230"/>
    </location>
</feature>
<reference evidence="10" key="1">
    <citation type="journal article" date="2020" name="Stud. Mycol.">
        <title>101 Dothideomycetes genomes: a test case for predicting lifestyles and emergence of pathogens.</title>
        <authorList>
            <person name="Haridas S."/>
            <person name="Albert R."/>
            <person name="Binder M."/>
            <person name="Bloem J."/>
            <person name="Labutti K."/>
            <person name="Salamov A."/>
            <person name="Andreopoulos B."/>
            <person name="Baker S."/>
            <person name="Barry K."/>
            <person name="Bills G."/>
            <person name="Bluhm B."/>
            <person name="Cannon C."/>
            <person name="Castanera R."/>
            <person name="Culley D."/>
            <person name="Daum C."/>
            <person name="Ezra D."/>
            <person name="Gonzalez J."/>
            <person name="Henrissat B."/>
            <person name="Kuo A."/>
            <person name="Liang C."/>
            <person name="Lipzen A."/>
            <person name="Lutzoni F."/>
            <person name="Magnuson J."/>
            <person name="Mondo S."/>
            <person name="Nolan M."/>
            <person name="Ohm R."/>
            <person name="Pangilinan J."/>
            <person name="Park H.-J."/>
            <person name="Ramirez L."/>
            <person name="Alfaro M."/>
            <person name="Sun H."/>
            <person name="Tritt A."/>
            <person name="Yoshinaga Y."/>
            <person name="Zwiers L.-H."/>
            <person name="Turgeon B."/>
            <person name="Goodwin S."/>
            <person name="Spatafora J."/>
            <person name="Crous P."/>
            <person name="Grigoriev I."/>
        </authorList>
    </citation>
    <scope>NUCLEOTIDE SEQUENCE</scope>
    <source>
        <strain evidence="10">HMLAC05119</strain>
    </source>
</reference>
<dbReference type="InterPro" id="IPR051059">
    <property type="entry name" value="VerF-like"/>
</dbReference>
<dbReference type="GO" id="GO:0000981">
    <property type="term" value="F:DNA-binding transcription factor activity, RNA polymerase II-specific"/>
    <property type="evidence" value="ECO:0007669"/>
    <property type="project" value="InterPro"/>
</dbReference>
<accession>A0A6A5QPE5</accession>
<dbReference type="AlphaFoldDB" id="A0A6A5QPE5"/>
<evidence type="ECO:0000256" key="2">
    <source>
        <dbReference type="ARBA" id="ARBA00022723"/>
    </source>
</evidence>
<organism evidence="10 11">
    <name type="scientific">Ampelomyces quisqualis</name>
    <name type="common">Powdery mildew agent</name>
    <dbReference type="NCBI Taxonomy" id="50730"/>
    <lineage>
        <taxon>Eukaryota</taxon>
        <taxon>Fungi</taxon>
        <taxon>Dikarya</taxon>
        <taxon>Ascomycota</taxon>
        <taxon>Pezizomycotina</taxon>
        <taxon>Dothideomycetes</taxon>
        <taxon>Pleosporomycetidae</taxon>
        <taxon>Pleosporales</taxon>
        <taxon>Pleosporineae</taxon>
        <taxon>Phaeosphaeriaceae</taxon>
        <taxon>Ampelomyces</taxon>
    </lineage>
</organism>
<feature type="domain" description="C2H2-type" evidence="9">
    <location>
        <begin position="26"/>
        <end position="52"/>
    </location>
</feature>
<evidence type="ECO:0000313" key="11">
    <source>
        <dbReference type="Proteomes" id="UP000800096"/>
    </source>
</evidence>
<dbReference type="PROSITE" id="PS00028">
    <property type="entry name" value="ZINC_FINGER_C2H2_1"/>
    <property type="match status" value="1"/>
</dbReference>
<dbReference type="GO" id="GO:0008270">
    <property type="term" value="F:zinc ion binding"/>
    <property type="evidence" value="ECO:0007669"/>
    <property type="project" value="UniProtKB-KW"/>
</dbReference>
<dbReference type="GO" id="GO:0000978">
    <property type="term" value="F:RNA polymerase II cis-regulatory region sequence-specific DNA binding"/>
    <property type="evidence" value="ECO:0007669"/>
    <property type="project" value="InterPro"/>
</dbReference>
<feature type="domain" description="C2H2-type" evidence="9">
    <location>
        <begin position="53"/>
        <end position="82"/>
    </location>
</feature>
<keyword evidence="11" id="KW-1185">Reference proteome</keyword>
<evidence type="ECO:0000256" key="1">
    <source>
        <dbReference type="ARBA" id="ARBA00004123"/>
    </source>
</evidence>
<dbReference type="InterPro" id="IPR013087">
    <property type="entry name" value="Znf_C2H2_type"/>
</dbReference>
<evidence type="ECO:0000256" key="4">
    <source>
        <dbReference type="ARBA" id="ARBA00022771"/>
    </source>
</evidence>
<evidence type="ECO:0000256" key="5">
    <source>
        <dbReference type="ARBA" id="ARBA00022833"/>
    </source>
</evidence>
<dbReference type="InterPro" id="IPR036236">
    <property type="entry name" value="Znf_C2H2_sf"/>
</dbReference>
<evidence type="ECO:0000256" key="8">
    <source>
        <dbReference type="SAM" id="MobiDB-lite"/>
    </source>
</evidence>
<evidence type="ECO:0000256" key="6">
    <source>
        <dbReference type="ARBA" id="ARBA00023242"/>
    </source>
</evidence>
<dbReference type="Proteomes" id="UP000800096">
    <property type="component" value="Unassembled WGS sequence"/>
</dbReference>
<dbReference type="SMART" id="SM00355">
    <property type="entry name" value="ZnF_C2H2"/>
    <property type="match status" value="2"/>
</dbReference>
<dbReference type="Pfam" id="PF00096">
    <property type="entry name" value="zf-C2H2"/>
    <property type="match status" value="2"/>
</dbReference>
<feature type="region of interest" description="Disordered" evidence="8">
    <location>
        <begin position="78"/>
        <end position="104"/>
    </location>
</feature>
<protein>
    <recommendedName>
        <fullName evidence="9">C2H2-type domain-containing protein</fullName>
    </recommendedName>
</protein>
<dbReference type="PANTHER" id="PTHR40626">
    <property type="entry name" value="MIP31509P"/>
    <property type="match status" value="1"/>
</dbReference>
<sequence>MLSQSPPINYTRTGRISKAKKGLKVHECECGRSYTRAEHLRRHQKNHSQDDALVCDYAGCGKPFHRPDLLLRHRDRHNGLESSSPQIDYSQGSSPQALNTSASLIPSPISSADVHIHSVPLYPAMPPMSPVQGLPVTSSPERHVSYSNNMRPNTSMPMPVDGVSPHYGWAPEPYSPSSGYNSPSIGAGEYNLYQNAYGHGLSRTRTPSNASLHDPWAQTPRSPSSSISTMPPCTWGSNEKIPTASLAYINTYPMAGMSMSTSMEATAGYGQFDLKTMIQRDEDEAAFLYRDHPYGYSIPLSPSSIDLPLRS</sequence>
<comment type="subcellular location">
    <subcellularLocation>
        <location evidence="1">Nucleus</location>
    </subcellularLocation>
</comment>
<name>A0A6A5QPE5_AMPQU</name>
<feature type="compositionally biased region" description="Polar residues" evidence="8">
    <location>
        <begin position="80"/>
        <end position="100"/>
    </location>
</feature>
<feature type="region of interest" description="Disordered" evidence="8">
    <location>
        <begin position="203"/>
        <end position="230"/>
    </location>
</feature>
<evidence type="ECO:0000256" key="3">
    <source>
        <dbReference type="ARBA" id="ARBA00022737"/>
    </source>
</evidence>
<keyword evidence="5" id="KW-0862">Zinc</keyword>
<dbReference type="SUPFAM" id="SSF57667">
    <property type="entry name" value="beta-beta-alpha zinc fingers"/>
    <property type="match status" value="1"/>
</dbReference>
<keyword evidence="3" id="KW-0677">Repeat</keyword>
<keyword evidence="4 7" id="KW-0863">Zinc-finger</keyword>
<evidence type="ECO:0000313" key="10">
    <source>
        <dbReference type="EMBL" id="KAF1917591.1"/>
    </source>
</evidence>
<dbReference type="PANTHER" id="PTHR40626:SF30">
    <property type="entry name" value="FINGER DOMAIN PROTEIN, PUTATIVE (AFU_ORTHOLOGUE AFUA_4G13600)-RELATED"/>
    <property type="match status" value="1"/>
</dbReference>
<dbReference type="PROSITE" id="PS50157">
    <property type="entry name" value="ZINC_FINGER_C2H2_2"/>
    <property type="match status" value="2"/>
</dbReference>
<keyword evidence="2" id="KW-0479">Metal-binding</keyword>
<evidence type="ECO:0000259" key="9">
    <source>
        <dbReference type="PROSITE" id="PS50157"/>
    </source>
</evidence>
<keyword evidence="6" id="KW-0539">Nucleus</keyword>
<proteinExistence type="predicted"/>
<dbReference type="OrthoDB" id="3799652at2759"/>
<evidence type="ECO:0000256" key="7">
    <source>
        <dbReference type="PROSITE-ProRule" id="PRU00042"/>
    </source>
</evidence>
<dbReference type="GO" id="GO:0005634">
    <property type="term" value="C:nucleus"/>
    <property type="evidence" value="ECO:0007669"/>
    <property type="project" value="UniProtKB-SubCell"/>
</dbReference>
<dbReference type="GO" id="GO:0000785">
    <property type="term" value="C:chromatin"/>
    <property type="evidence" value="ECO:0007669"/>
    <property type="project" value="TreeGrafter"/>
</dbReference>
<gene>
    <name evidence="10" type="ORF">BDU57DRAFT_170397</name>
</gene>
<dbReference type="EMBL" id="ML979134">
    <property type="protein sequence ID" value="KAF1917591.1"/>
    <property type="molecule type" value="Genomic_DNA"/>
</dbReference>
<dbReference type="Gene3D" id="3.30.160.60">
    <property type="entry name" value="Classic Zinc Finger"/>
    <property type="match status" value="1"/>
</dbReference>